<name>A0A387BZV6_9MICO</name>
<dbReference type="KEGG" id="gry:D7I44_10210"/>
<dbReference type="SUPFAM" id="SSF88946">
    <property type="entry name" value="Sigma2 domain of RNA polymerase sigma factors"/>
    <property type="match status" value="1"/>
</dbReference>
<evidence type="ECO:0000313" key="1">
    <source>
        <dbReference type="EMBL" id="AYG03871.1"/>
    </source>
</evidence>
<accession>A0A387BZV6</accession>
<keyword evidence="2" id="KW-1185">Reference proteome</keyword>
<protein>
    <submittedName>
        <fullName evidence="1">Uncharacterized protein</fullName>
    </submittedName>
</protein>
<dbReference type="Proteomes" id="UP000275069">
    <property type="component" value="Chromosome"/>
</dbReference>
<organism evidence="1 2">
    <name type="scientific">Gryllotalpicola protaetiae</name>
    <dbReference type="NCBI Taxonomy" id="2419771"/>
    <lineage>
        <taxon>Bacteria</taxon>
        <taxon>Bacillati</taxon>
        <taxon>Actinomycetota</taxon>
        <taxon>Actinomycetes</taxon>
        <taxon>Micrococcales</taxon>
        <taxon>Microbacteriaceae</taxon>
        <taxon>Gryllotalpicola</taxon>
    </lineage>
</organism>
<dbReference type="Gene3D" id="1.10.1740.10">
    <property type="match status" value="1"/>
</dbReference>
<dbReference type="EMBL" id="CP032624">
    <property type="protein sequence ID" value="AYG03871.1"/>
    <property type="molecule type" value="Genomic_DNA"/>
</dbReference>
<dbReference type="InterPro" id="IPR013325">
    <property type="entry name" value="RNA_pol_sigma_r2"/>
</dbReference>
<evidence type="ECO:0000313" key="2">
    <source>
        <dbReference type="Proteomes" id="UP000275069"/>
    </source>
</evidence>
<dbReference type="OrthoDB" id="4976300at2"/>
<reference evidence="1 2" key="1">
    <citation type="submission" date="2018-09" db="EMBL/GenBank/DDBJ databases">
        <title>Genome sequencing of strain 2DFW10M-5.</title>
        <authorList>
            <person name="Heo J."/>
            <person name="Kim S.-J."/>
            <person name="Kwon S.-W."/>
        </authorList>
    </citation>
    <scope>NUCLEOTIDE SEQUENCE [LARGE SCALE GENOMIC DNA]</scope>
    <source>
        <strain evidence="1 2">2DFW10M-5</strain>
    </source>
</reference>
<proteinExistence type="predicted"/>
<gene>
    <name evidence="1" type="ORF">D7I44_10210</name>
</gene>
<dbReference type="AlphaFoldDB" id="A0A387BZV6"/>
<dbReference type="GO" id="GO:0003700">
    <property type="term" value="F:DNA-binding transcription factor activity"/>
    <property type="evidence" value="ECO:0007669"/>
    <property type="project" value="InterPro"/>
</dbReference>
<dbReference type="RefSeq" id="WP_120789403.1">
    <property type="nucleotide sequence ID" value="NZ_CP032624.1"/>
</dbReference>
<dbReference type="GO" id="GO:0006352">
    <property type="term" value="P:DNA-templated transcription initiation"/>
    <property type="evidence" value="ECO:0007669"/>
    <property type="project" value="InterPro"/>
</dbReference>
<sequence length="247" mass="26958">MAVEVNVGATPEAQLNALLREVDNMLPFVRSRLRGRPNDIDPVLQHVREVVWHRYSSYDERLGTPNAFVFGITRNVLRSTLGRRARVSEEVPEDIESEATPDPLTALIRRFDAHRWMSLVAGFVGEDDWTLFAELALSDGAADEILAGHSLTSRALRTVRDRVSLTAYTVRAALAAADSGDPITGPVILHCLPDRGGLREVAVLMGTDANTIAATLHIHPGAARARIANAKRLLTIAYAVLNQELAA</sequence>